<proteinExistence type="predicted"/>
<feature type="compositionally biased region" description="Low complexity" evidence="1">
    <location>
        <begin position="153"/>
        <end position="164"/>
    </location>
</feature>
<dbReference type="EMBL" id="MU865366">
    <property type="protein sequence ID" value="KAK4225497.1"/>
    <property type="molecule type" value="Genomic_DNA"/>
</dbReference>
<feature type="region of interest" description="Disordered" evidence="1">
    <location>
        <begin position="137"/>
        <end position="234"/>
    </location>
</feature>
<evidence type="ECO:0000256" key="1">
    <source>
        <dbReference type="SAM" id="MobiDB-lite"/>
    </source>
</evidence>
<feature type="compositionally biased region" description="Basic and acidic residues" evidence="1">
    <location>
        <begin position="224"/>
        <end position="234"/>
    </location>
</feature>
<gene>
    <name evidence="2" type="ORF">QBC38DRAFT_501273</name>
</gene>
<reference evidence="2" key="1">
    <citation type="journal article" date="2023" name="Mol. Phylogenet. Evol.">
        <title>Genome-scale phylogeny and comparative genomics of the fungal order Sordariales.</title>
        <authorList>
            <person name="Hensen N."/>
            <person name="Bonometti L."/>
            <person name="Westerberg I."/>
            <person name="Brannstrom I.O."/>
            <person name="Guillou S."/>
            <person name="Cros-Aarteil S."/>
            <person name="Calhoun S."/>
            <person name="Haridas S."/>
            <person name="Kuo A."/>
            <person name="Mondo S."/>
            <person name="Pangilinan J."/>
            <person name="Riley R."/>
            <person name="LaButti K."/>
            <person name="Andreopoulos B."/>
            <person name="Lipzen A."/>
            <person name="Chen C."/>
            <person name="Yan M."/>
            <person name="Daum C."/>
            <person name="Ng V."/>
            <person name="Clum A."/>
            <person name="Steindorff A."/>
            <person name="Ohm R.A."/>
            <person name="Martin F."/>
            <person name="Silar P."/>
            <person name="Natvig D.O."/>
            <person name="Lalanne C."/>
            <person name="Gautier V."/>
            <person name="Ament-Velasquez S.L."/>
            <person name="Kruys A."/>
            <person name="Hutchinson M.I."/>
            <person name="Powell A.J."/>
            <person name="Barry K."/>
            <person name="Miller A.N."/>
            <person name="Grigoriev I.V."/>
            <person name="Debuchy R."/>
            <person name="Gladieux P."/>
            <person name="Hiltunen Thoren M."/>
            <person name="Johannesson H."/>
        </authorList>
    </citation>
    <scope>NUCLEOTIDE SEQUENCE</scope>
    <source>
        <strain evidence="2">CBS 990.96</strain>
    </source>
</reference>
<reference evidence="2" key="2">
    <citation type="submission" date="2023-05" db="EMBL/GenBank/DDBJ databases">
        <authorList>
            <consortium name="Lawrence Berkeley National Laboratory"/>
            <person name="Steindorff A."/>
            <person name="Hensen N."/>
            <person name="Bonometti L."/>
            <person name="Westerberg I."/>
            <person name="Brannstrom I.O."/>
            <person name="Guillou S."/>
            <person name="Cros-Aarteil S."/>
            <person name="Calhoun S."/>
            <person name="Haridas S."/>
            <person name="Kuo A."/>
            <person name="Mondo S."/>
            <person name="Pangilinan J."/>
            <person name="Riley R."/>
            <person name="Labutti K."/>
            <person name="Andreopoulos B."/>
            <person name="Lipzen A."/>
            <person name="Chen C."/>
            <person name="Yanf M."/>
            <person name="Daum C."/>
            <person name="Ng V."/>
            <person name="Clum A."/>
            <person name="Ohm R."/>
            <person name="Martin F."/>
            <person name="Silar P."/>
            <person name="Natvig D."/>
            <person name="Lalanne C."/>
            <person name="Gautier V."/>
            <person name="Ament-Velasquez S.L."/>
            <person name="Kruys A."/>
            <person name="Hutchinson M.I."/>
            <person name="Powell A.J."/>
            <person name="Barry K."/>
            <person name="Miller A.N."/>
            <person name="Grigoriev I.V."/>
            <person name="Debuchy R."/>
            <person name="Gladieux P."/>
            <person name="Thoren M.H."/>
            <person name="Johannesson H."/>
        </authorList>
    </citation>
    <scope>NUCLEOTIDE SEQUENCE</scope>
    <source>
        <strain evidence="2">CBS 990.96</strain>
    </source>
</reference>
<feature type="compositionally biased region" description="Low complexity" evidence="1">
    <location>
        <begin position="174"/>
        <end position="184"/>
    </location>
</feature>
<sequence length="403" mass="45617">MNTQYHVYQKCSEEAAAAIVRPGIQHQKMDGKEATAKQRRGEVEAANERLSKLAGRRRSFVGSVVKKKSLVVNGEQQQRRRSSTPRLSEAQRLSMEAVRNVGILEYGYHQRRSSGTGGSGNNTVSAKLLAVKPGQKRRYVVPPLESPEEEEGSLSTLSSSAELEQQQELELESESSSSEAATSTRRPHAVSSIKSVARSTQSSQPARSTPQSTKRKPGRPPSKQLKEQAKEKQKEINQALQEFNRALHLSRQPPRLGQIPFRATLLDSPSFYIALYLLYRDKILCFDDIISIAEKWGENLSMYSLWTATNSFPSFKLNEGGLILSGESEVDDGCKRMDLFDDDSEEDSEEEYEEEVIRKWRGTEAGCRLQNLRWEGKLTDGDIRGFIGRWWRFTKEKEQKQKK</sequence>
<protein>
    <submittedName>
        <fullName evidence="2">Uncharacterized protein</fullName>
    </submittedName>
</protein>
<name>A0AAN7GV22_9PEZI</name>
<feature type="compositionally biased region" description="Polar residues" evidence="1">
    <location>
        <begin position="192"/>
        <end position="212"/>
    </location>
</feature>
<dbReference type="AlphaFoldDB" id="A0AAN7GV22"/>
<organism evidence="2 3">
    <name type="scientific">Podospora fimiseda</name>
    <dbReference type="NCBI Taxonomy" id="252190"/>
    <lineage>
        <taxon>Eukaryota</taxon>
        <taxon>Fungi</taxon>
        <taxon>Dikarya</taxon>
        <taxon>Ascomycota</taxon>
        <taxon>Pezizomycotina</taxon>
        <taxon>Sordariomycetes</taxon>
        <taxon>Sordariomycetidae</taxon>
        <taxon>Sordariales</taxon>
        <taxon>Podosporaceae</taxon>
        <taxon>Podospora</taxon>
    </lineage>
</organism>
<feature type="region of interest" description="Disordered" evidence="1">
    <location>
        <begin position="111"/>
        <end position="130"/>
    </location>
</feature>
<accession>A0AAN7GV22</accession>
<comment type="caution">
    <text evidence="2">The sequence shown here is derived from an EMBL/GenBank/DDBJ whole genome shotgun (WGS) entry which is preliminary data.</text>
</comment>
<evidence type="ECO:0000313" key="2">
    <source>
        <dbReference type="EMBL" id="KAK4225497.1"/>
    </source>
</evidence>
<keyword evidence="3" id="KW-1185">Reference proteome</keyword>
<dbReference type="Proteomes" id="UP001301958">
    <property type="component" value="Unassembled WGS sequence"/>
</dbReference>
<evidence type="ECO:0000313" key="3">
    <source>
        <dbReference type="Proteomes" id="UP001301958"/>
    </source>
</evidence>